<feature type="signal peptide" evidence="1">
    <location>
        <begin position="1"/>
        <end position="18"/>
    </location>
</feature>
<evidence type="ECO:0000313" key="3">
    <source>
        <dbReference type="EMBL" id="VVE87071.1"/>
    </source>
</evidence>
<dbReference type="PANTHER" id="PTHR39176">
    <property type="entry name" value="PERIPLASMIC PROTEIN-RELATED"/>
    <property type="match status" value="1"/>
</dbReference>
<gene>
    <name evidence="3" type="ORF">PBR20603_00996</name>
</gene>
<feature type="domain" description="Lysozyme inhibitor LprI-like N-terminal" evidence="2">
    <location>
        <begin position="43"/>
        <end position="132"/>
    </location>
</feature>
<feature type="chain" id="PRO_5022914375" description="Lysozyme inhibitor LprI-like N-terminal domain-containing protein" evidence="1">
    <location>
        <begin position="19"/>
        <end position="281"/>
    </location>
</feature>
<dbReference type="Gene3D" id="1.20.1270.180">
    <property type="match status" value="1"/>
</dbReference>
<keyword evidence="4" id="KW-1185">Reference proteome</keyword>
<protein>
    <recommendedName>
        <fullName evidence="2">Lysozyme inhibitor LprI-like N-terminal domain-containing protein</fullName>
    </recommendedName>
</protein>
<proteinExistence type="predicted"/>
<name>A0A5E5BLE1_9BURK</name>
<dbReference type="InterPro" id="IPR009739">
    <property type="entry name" value="LprI-like_N"/>
</dbReference>
<keyword evidence="1" id="KW-0732">Signal</keyword>
<evidence type="ECO:0000259" key="2">
    <source>
        <dbReference type="Pfam" id="PF07007"/>
    </source>
</evidence>
<evidence type="ECO:0000256" key="1">
    <source>
        <dbReference type="SAM" id="SignalP"/>
    </source>
</evidence>
<reference evidence="3 4" key="1">
    <citation type="submission" date="2019-08" db="EMBL/GenBank/DDBJ databases">
        <authorList>
            <person name="Peeters C."/>
        </authorList>
    </citation>
    <scope>NUCLEOTIDE SEQUENCE [LARGE SCALE GENOMIC DNA]</scope>
    <source>
        <strain evidence="3 4">LMG 20603</strain>
    </source>
</reference>
<dbReference type="RefSeq" id="WP_150558454.1">
    <property type="nucleotide sequence ID" value="NZ_CABPST010000002.1"/>
</dbReference>
<dbReference type="AlphaFoldDB" id="A0A5E5BLE1"/>
<dbReference type="PANTHER" id="PTHR39176:SF1">
    <property type="entry name" value="PERIPLASMIC PROTEIN"/>
    <property type="match status" value="1"/>
</dbReference>
<evidence type="ECO:0000313" key="4">
    <source>
        <dbReference type="Proteomes" id="UP000382040"/>
    </source>
</evidence>
<dbReference type="Proteomes" id="UP000382040">
    <property type="component" value="Unassembled WGS sequence"/>
</dbReference>
<dbReference type="OrthoDB" id="9091223at2"/>
<organism evidence="3 4">
    <name type="scientific">Pandoraea bronchicola</name>
    <dbReference type="NCBI Taxonomy" id="2508287"/>
    <lineage>
        <taxon>Bacteria</taxon>
        <taxon>Pseudomonadati</taxon>
        <taxon>Pseudomonadota</taxon>
        <taxon>Betaproteobacteria</taxon>
        <taxon>Burkholderiales</taxon>
        <taxon>Burkholderiaceae</taxon>
        <taxon>Pandoraea</taxon>
    </lineage>
</organism>
<dbReference type="EMBL" id="CABPST010000002">
    <property type="protein sequence ID" value="VVE87071.1"/>
    <property type="molecule type" value="Genomic_DNA"/>
</dbReference>
<dbReference type="Pfam" id="PF07007">
    <property type="entry name" value="LprI"/>
    <property type="match status" value="1"/>
</dbReference>
<accession>A0A5E5BLE1</accession>
<sequence length="281" mass="30360">MMKSLAMLALCLSFAAMAGDGPSSVRAGDIDSRLDRCLDDPGKQSTGDQDECIVNATHAWDARLNASYQALRSDLPEAARAALLEAQRAWLASRDADLKLVGAVYATTRGTMYAPMNANDVMMLTQRRAQALTYYRADLESASAGAFRLEGRLTPATVPEEDGGGAVPQRGLEFERKQCQRLTDAAAIARCASTAAQRYGKDIDDEVKRIERRLPAASRGLMRISADKWRGFVLSEQGLAAAICPPSGTWQGRACVAMQARNEALARLQQLVHLEALIGAD</sequence>